<keyword evidence="2" id="KW-1185">Reference proteome</keyword>
<gene>
    <name evidence="1" type="ORF">CCMP2556_LOCUS21283</name>
</gene>
<organism evidence="1 2">
    <name type="scientific">Durusdinium trenchii</name>
    <dbReference type="NCBI Taxonomy" id="1381693"/>
    <lineage>
        <taxon>Eukaryota</taxon>
        <taxon>Sar</taxon>
        <taxon>Alveolata</taxon>
        <taxon>Dinophyceae</taxon>
        <taxon>Suessiales</taxon>
        <taxon>Symbiodiniaceae</taxon>
        <taxon>Durusdinium</taxon>
    </lineage>
</organism>
<reference evidence="1 2" key="1">
    <citation type="submission" date="2024-02" db="EMBL/GenBank/DDBJ databases">
        <authorList>
            <person name="Chen Y."/>
            <person name="Shah S."/>
            <person name="Dougan E. K."/>
            <person name="Thang M."/>
            <person name="Chan C."/>
        </authorList>
    </citation>
    <scope>NUCLEOTIDE SEQUENCE [LARGE SCALE GENOMIC DNA]</scope>
</reference>
<protein>
    <submittedName>
        <fullName evidence="1">Uncharacterized protein</fullName>
    </submittedName>
</protein>
<name>A0ABP0LJF0_9DINO</name>
<proteinExistence type="predicted"/>
<comment type="caution">
    <text evidence="1">The sequence shown here is derived from an EMBL/GenBank/DDBJ whole genome shotgun (WGS) entry which is preliminary data.</text>
</comment>
<accession>A0ABP0LJF0</accession>
<evidence type="ECO:0000313" key="2">
    <source>
        <dbReference type="Proteomes" id="UP001642484"/>
    </source>
</evidence>
<dbReference type="EMBL" id="CAXAMN010012825">
    <property type="protein sequence ID" value="CAK9039098.1"/>
    <property type="molecule type" value="Genomic_DNA"/>
</dbReference>
<evidence type="ECO:0000313" key="1">
    <source>
        <dbReference type="EMBL" id="CAK9039098.1"/>
    </source>
</evidence>
<dbReference type="Proteomes" id="UP001642484">
    <property type="component" value="Unassembled WGS sequence"/>
</dbReference>
<sequence length="158" mass="16934">MMKPLLEDIAGNTDVGDECFRSAKIVGSATGMRKGVCECSAHKKFCSWVACPCDATCFGVGLPWFCDEAVMPCWGASGPDAVAALAGQMFPVLGGDFTYAGDLGFILGALVTLKLVHGLLMLRAYHGCCNCRRLCAFASRSSAEDMMSPDTRRHRRVP</sequence>